<sequence>MSDGKIINKRINTTNNKNTKNNNNRNNRNKINNNNPSQRVYQNTNKYWVQPQPPHPNAVYLPYPQVPQYIVQQPNSNKNNKVFQKQRNSRSKSSTRAQSRSNSQTKSIQRTRSQSRQRTTSVNFNINTTKSTDNNASHNIGPEQDAIKYLRWRKSTNHNGRPVTSAKFPFALPMANRIDQCLVRSKLNDDIFALCFNLQHSAFYNDSLWSKTNHKPSADDAQHLLSIVRTACDVYIDRLKILLSSDNTGGTNSVITISQG</sequence>
<dbReference type="RefSeq" id="YP_010800407.1">
    <property type="nucleotide sequence ID" value="NC_076866.1"/>
</dbReference>
<reference evidence="2" key="1">
    <citation type="submission" date="2020-01" db="EMBL/GenBank/DDBJ databases">
        <authorList>
            <person name="Zhang W."/>
            <person name="Zhang R."/>
            <person name="Hu Y."/>
            <person name="Liu Y."/>
            <person name="Lin W."/>
            <person name="Wang L."/>
            <person name="Li J."/>
            <person name="An X."/>
            <person name="Song L."/>
            <person name="Fan H."/>
            <person name="Shi T."/>
            <person name="Liu H."/>
            <person name="Tong Y."/>
        </authorList>
    </citation>
    <scope>NUCLEOTIDE SEQUENCE</scope>
    <source>
        <strain evidence="2">Chongqin</strain>
    </source>
</reference>
<feature type="region of interest" description="Disordered" evidence="1">
    <location>
        <begin position="80"/>
        <end position="141"/>
    </location>
</feature>
<dbReference type="GeneID" id="80539009"/>
<feature type="compositionally biased region" description="Polar residues" evidence="1">
    <location>
        <begin position="122"/>
        <end position="138"/>
    </location>
</feature>
<dbReference type="Proteomes" id="UP000831882">
    <property type="component" value="Segment"/>
</dbReference>
<feature type="region of interest" description="Disordered" evidence="1">
    <location>
        <begin position="1"/>
        <end position="39"/>
    </location>
</feature>
<feature type="compositionally biased region" description="Low complexity" evidence="1">
    <location>
        <begin position="103"/>
        <end position="121"/>
    </location>
</feature>
<evidence type="ECO:0000313" key="2">
    <source>
        <dbReference type="EMBL" id="QPD01784.1"/>
    </source>
</evidence>
<feature type="compositionally biased region" description="Polar residues" evidence="1">
    <location>
        <begin position="80"/>
        <end position="102"/>
    </location>
</feature>
<proteinExistence type="predicted"/>
<dbReference type="KEGG" id="vg:80539009"/>
<dbReference type="EMBL" id="MN961271">
    <property type="protein sequence ID" value="QPD01784.1"/>
    <property type="molecule type" value="Genomic_RNA"/>
</dbReference>
<name>A0AAE7TNE1_9NIDO</name>
<protein>
    <submittedName>
        <fullName evidence="2">Uncharacterized protein</fullName>
    </submittedName>
</protein>
<evidence type="ECO:0000256" key="1">
    <source>
        <dbReference type="SAM" id="MobiDB-lite"/>
    </source>
</evidence>
<feature type="compositionally biased region" description="Low complexity" evidence="1">
    <location>
        <begin position="9"/>
        <end position="35"/>
    </location>
</feature>
<accession>A0AAE7TNE1</accession>
<keyword evidence="3" id="KW-1185">Reference proteome</keyword>
<organism evidence="2 3">
    <name type="scientific">Aphis citricidus meson-like virus</name>
    <dbReference type="NCBI Taxonomy" id="2788946"/>
    <lineage>
        <taxon>Viruses</taxon>
        <taxon>Riboviria</taxon>
        <taxon>Orthornavirae</taxon>
        <taxon>Pisuviricota</taxon>
        <taxon>Pisoniviricetes</taxon>
        <taxon>Nidovirales</taxon>
        <taxon>Mesnidovirineae</taxon>
        <taxon>Mesoniviridae</taxon>
        <taxon>Metotonivirinae</taxon>
        <taxon>Tocinivirus</taxon>
        <taxon>Acimevirus</taxon>
        <taxon>Tocinivirus aphisi</taxon>
    </lineage>
</organism>
<evidence type="ECO:0000313" key="3">
    <source>
        <dbReference type="Proteomes" id="UP000831882"/>
    </source>
</evidence>